<dbReference type="InterPro" id="IPR011990">
    <property type="entry name" value="TPR-like_helical_dom_sf"/>
</dbReference>
<comment type="caution">
    <text evidence="2">The sequence shown here is derived from an EMBL/GenBank/DDBJ whole genome shotgun (WGS) entry which is preliminary data.</text>
</comment>
<keyword evidence="3" id="KW-1185">Reference proteome</keyword>
<reference evidence="2 3" key="1">
    <citation type="journal article" date="2014" name="Genome Biol. Evol.">
        <title>The secreted proteins of Achlya hypogyna and Thraustotheca clavata identify the ancestral oomycete secretome and reveal gene acquisitions by horizontal gene transfer.</title>
        <authorList>
            <person name="Misner I."/>
            <person name="Blouin N."/>
            <person name="Leonard G."/>
            <person name="Richards T.A."/>
            <person name="Lane C.E."/>
        </authorList>
    </citation>
    <scope>NUCLEOTIDE SEQUENCE [LARGE SCALE GENOMIC DNA]</scope>
    <source>
        <strain evidence="2 3">ATCC 48635</strain>
    </source>
</reference>
<dbReference type="AlphaFoldDB" id="A0A1V9ZFT1"/>
<dbReference type="InterPro" id="IPR001214">
    <property type="entry name" value="SET_dom"/>
</dbReference>
<feature type="domain" description="SET" evidence="1">
    <location>
        <begin position="1"/>
        <end position="236"/>
    </location>
</feature>
<dbReference type="InterPro" id="IPR053010">
    <property type="entry name" value="SET_SmydA-8"/>
</dbReference>
<dbReference type="Pfam" id="PF00856">
    <property type="entry name" value="SET"/>
    <property type="match status" value="1"/>
</dbReference>
<dbReference type="EMBL" id="JNBR01000127">
    <property type="protein sequence ID" value="OQR96858.1"/>
    <property type="molecule type" value="Genomic_DNA"/>
</dbReference>
<dbReference type="Gene3D" id="2.170.270.10">
    <property type="entry name" value="SET domain"/>
    <property type="match status" value="1"/>
</dbReference>
<name>A0A1V9ZFT1_ACHHY</name>
<dbReference type="InterPro" id="IPR046341">
    <property type="entry name" value="SET_dom_sf"/>
</dbReference>
<organism evidence="2 3">
    <name type="scientific">Achlya hypogyna</name>
    <name type="common">Oomycete</name>
    <name type="synonym">Protoachlya hypogyna</name>
    <dbReference type="NCBI Taxonomy" id="1202772"/>
    <lineage>
        <taxon>Eukaryota</taxon>
        <taxon>Sar</taxon>
        <taxon>Stramenopiles</taxon>
        <taxon>Oomycota</taxon>
        <taxon>Saprolegniomycetes</taxon>
        <taxon>Saprolegniales</taxon>
        <taxon>Achlyaceae</taxon>
        <taxon>Achlya</taxon>
    </lineage>
</organism>
<dbReference type="SUPFAM" id="SSF82199">
    <property type="entry name" value="SET domain"/>
    <property type="match status" value="1"/>
</dbReference>
<dbReference type="PANTHER" id="PTHR46455:SF5">
    <property type="entry name" value="SET AND MYND DOMAIN CONTAINING, ARTHROPOD-SPECIFIC, MEMBER 4, ISOFORM A"/>
    <property type="match status" value="1"/>
</dbReference>
<gene>
    <name evidence="2" type="ORF">ACHHYP_13199</name>
</gene>
<dbReference type="CDD" id="cd20071">
    <property type="entry name" value="SET_SMYD"/>
    <property type="match status" value="1"/>
</dbReference>
<dbReference type="PROSITE" id="PS50280">
    <property type="entry name" value="SET"/>
    <property type="match status" value="1"/>
</dbReference>
<evidence type="ECO:0000259" key="1">
    <source>
        <dbReference type="PROSITE" id="PS50280"/>
    </source>
</evidence>
<dbReference type="PANTHER" id="PTHR46455">
    <property type="entry name" value="SET AND MYND DOMAIN CONTAINING, ARTHROPOD-SPECIFIC, MEMBER 4, ISOFORM A"/>
    <property type="match status" value="1"/>
</dbReference>
<accession>A0A1V9ZFT1</accession>
<dbReference type="STRING" id="1202772.A0A1V9ZFT1"/>
<evidence type="ECO:0000313" key="3">
    <source>
        <dbReference type="Proteomes" id="UP000243579"/>
    </source>
</evidence>
<dbReference type="Gene3D" id="1.25.40.10">
    <property type="entry name" value="Tetratricopeptide repeat domain"/>
    <property type="match status" value="1"/>
</dbReference>
<protein>
    <recommendedName>
        <fullName evidence="1">SET domain-containing protein</fullName>
    </recommendedName>
</protein>
<sequence length="456" mass="49157">MALSFSAPLFTSAPVATDAKGIVATAAIAPGTVVFHENALVSSSFGNMDMDEGHESDCDDDECGGCIEIEEDVDLKEELTEDEVAAVSPAVVENFDAYMDFCETHDVLSMVDIRKNLVKCLHLLSADASALDRVNNLAVISDDAPACLEAAVALRAALPAIVPAGVTDESLAHLLGVLHNHSQALQEIDGSGLFEYISLLSHSCMPNCALTASGTTMWVTAIVPIAAGEKLTVDLMDIFYSAAPERAEALATEEIHCTCGWCTGAVADFARAYKCKSCDGIVHPTNEVFACSSCNATWSDAEVAAATEHDMALLVQLEDAAGLKEFDDIVAASPLHKYHHICYTALENLSATWSEDDDAEIEAVCHRMLECLNYVVPYPHEEKVQHYDNLAQALISVGNVNAATEAYQRAYEMSCLVSGAEYEKSLFYKQLVDKTPATREEWMIAYGLDGDDEDDE</sequence>
<dbReference type="OrthoDB" id="265717at2759"/>
<evidence type="ECO:0000313" key="2">
    <source>
        <dbReference type="EMBL" id="OQR96858.1"/>
    </source>
</evidence>
<dbReference type="Proteomes" id="UP000243579">
    <property type="component" value="Unassembled WGS sequence"/>
</dbReference>
<proteinExistence type="predicted"/>